<evidence type="ECO:0000259" key="6">
    <source>
        <dbReference type="Pfam" id="PF07602"/>
    </source>
</evidence>
<keyword evidence="2" id="KW-0964">Secreted</keyword>
<feature type="signal peptide" evidence="4">
    <location>
        <begin position="1"/>
        <end position="28"/>
    </location>
</feature>
<comment type="subcellular location">
    <subcellularLocation>
        <location evidence="1">Secreted</location>
    </subcellularLocation>
</comment>
<feature type="domain" description="DUF5648" evidence="7">
    <location>
        <begin position="617"/>
        <end position="751"/>
    </location>
</feature>
<dbReference type="InterPro" id="IPR006626">
    <property type="entry name" value="PbH1"/>
</dbReference>
<dbReference type="EMBL" id="BAABHF010000038">
    <property type="protein sequence ID" value="GAA4505220.1"/>
    <property type="molecule type" value="Genomic_DNA"/>
</dbReference>
<name>A0ABP8QQL8_9ACTN</name>
<dbReference type="InterPro" id="IPR043708">
    <property type="entry name" value="DUF5648"/>
</dbReference>
<dbReference type="SUPFAM" id="SSF51126">
    <property type="entry name" value="Pectin lyase-like"/>
    <property type="match status" value="1"/>
</dbReference>
<dbReference type="SMART" id="SM00710">
    <property type="entry name" value="PbH1"/>
    <property type="match status" value="7"/>
</dbReference>
<feature type="domain" description="Periplasmic copper-binding protein NosD beta helix" evidence="5">
    <location>
        <begin position="334"/>
        <end position="462"/>
    </location>
</feature>
<evidence type="ECO:0000256" key="2">
    <source>
        <dbReference type="ARBA" id="ARBA00022525"/>
    </source>
</evidence>
<dbReference type="InterPro" id="IPR011459">
    <property type="entry name" value="DUF1565"/>
</dbReference>
<proteinExistence type="predicted"/>
<dbReference type="Proteomes" id="UP001500503">
    <property type="component" value="Unassembled WGS sequence"/>
</dbReference>
<evidence type="ECO:0000256" key="3">
    <source>
        <dbReference type="ARBA" id="ARBA00022729"/>
    </source>
</evidence>
<dbReference type="RefSeq" id="WP_345469605.1">
    <property type="nucleotide sequence ID" value="NZ_BAABHF010000038.1"/>
</dbReference>
<keyword evidence="3 4" id="KW-0732">Signal</keyword>
<protein>
    <recommendedName>
        <fullName evidence="10">DUF1565 domain-containing protein</fullName>
    </recommendedName>
</protein>
<dbReference type="InterPro" id="IPR012334">
    <property type="entry name" value="Pectin_lyas_fold"/>
</dbReference>
<reference evidence="9" key="1">
    <citation type="journal article" date="2019" name="Int. J. Syst. Evol. Microbiol.">
        <title>The Global Catalogue of Microorganisms (GCM) 10K type strain sequencing project: providing services to taxonomists for standard genome sequencing and annotation.</title>
        <authorList>
            <consortium name="The Broad Institute Genomics Platform"/>
            <consortium name="The Broad Institute Genome Sequencing Center for Infectious Disease"/>
            <person name="Wu L."/>
            <person name="Ma J."/>
        </authorList>
    </citation>
    <scope>NUCLEOTIDE SEQUENCE [LARGE SCALE GENOMIC DNA]</scope>
    <source>
        <strain evidence="9">JCM 17933</strain>
    </source>
</reference>
<dbReference type="Pfam" id="PF18885">
    <property type="entry name" value="DUF5648"/>
    <property type="match status" value="1"/>
</dbReference>
<dbReference type="InterPro" id="IPR052052">
    <property type="entry name" value="Polysaccharide_Lyase_9"/>
</dbReference>
<dbReference type="Pfam" id="PF07602">
    <property type="entry name" value="DUF1565"/>
    <property type="match status" value="1"/>
</dbReference>
<evidence type="ECO:0000259" key="5">
    <source>
        <dbReference type="Pfam" id="PF05048"/>
    </source>
</evidence>
<accession>A0ABP8QQL8</accession>
<comment type="caution">
    <text evidence="8">The sequence shown here is derived from an EMBL/GenBank/DDBJ whole genome shotgun (WGS) entry which is preliminary data.</text>
</comment>
<dbReference type="PANTHER" id="PTHR40088:SF2">
    <property type="entry name" value="SECRETED SUGAR HYDROLASE"/>
    <property type="match status" value="1"/>
</dbReference>
<dbReference type="Gene3D" id="2.160.20.10">
    <property type="entry name" value="Single-stranded right-handed beta-helix, Pectin lyase-like"/>
    <property type="match status" value="2"/>
</dbReference>
<evidence type="ECO:0008006" key="10">
    <source>
        <dbReference type="Google" id="ProtNLM"/>
    </source>
</evidence>
<feature type="chain" id="PRO_5047005552" description="DUF1565 domain-containing protein" evidence="4">
    <location>
        <begin position="29"/>
        <end position="754"/>
    </location>
</feature>
<dbReference type="InterPro" id="IPR007742">
    <property type="entry name" value="NosD_dom"/>
</dbReference>
<feature type="domain" description="DUF1565" evidence="6">
    <location>
        <begin position="52"/>
        <end position="93"/>
    </location>
</feature>
<dbReference type="PANTHER" id="PTHR40088">
    <property type="entry name" value="PECTATE LYASE (EUROFUNG)"/>
    <property type="match status" value="1"/>
</dbReference>
<evidence type="ECO:0000313" key="9">
    <source>
        <dbReference type="Proteomes" id="UP001500503"/>
    </source>
</evidence>
<keyword evidence="9" id="KW-1185">Reference proteome</keyword>
<evidence type="ECO:0000256" key="1">
    <source>
        <dbReference type="ARBA" id="ARBA00004613"/>
    </source>
</evidence>
<dbReference type="Pfam" id="PF05048">
    <property type="entry name" value="NosD"/>
    <property type="match status" value="1"/>
</dbReference>
<evidence type="ECO:0000313" key="8">
    <source>
        <dbReference type="EMBL" id="GAA4505220.1"/>
    </source>
</evidence>
<organism evidence="8 9">
    <name type="scientific">Actinoallomurus oryzae</name>
    <dbReference type="NCBI Taxonomy" id="502180"/>
    <lineage>
        <taxon>Bacteria</taxon>
        <taxon>Bacillati</taxon>
        <taxon>Actinomycetota</taxon>
        <taxon>Actinomycetes</taxon>
        <taxon>Streptosporangiales</taxon>
        <taxon>Thermomonosporaceae</taxon>
        <taxon>Actinoallomurus</taxon>
    </lineage>
</organism>
<sequence>MRPKAGRLVAALALAVAGLGVLGGTAGAADPPLAIVPTDYPIPSGALFVSPSGDDSAAGDQAHPLKTVHKAVTAASAGGTIVIRQGTYRESLGSIGKKLTLQPYPGEQVWFNGASVVASSRFTADGATWRLDGWDPPICQPESGTPPAADLHNCVNPDGLSSANPIGADPEMVFVDGTPLTEVTAKSAVGAGKFYYDSVGSKLYIGTAPTGHTVEVADKKLALQLSAGAAGTVVRGLGFIHYASAPDETTGAAALISQAQGAVFEKDTIALNAAGGLSLSLQSGMRVSGNLLLRNGYDAILTHKATGLTVEDNQVYGNNTERLGMGSSAITGAGMKATRLRDSVVRDNVFDGNTGTGFWCDLACNNVQVLRNVARGNSKHGLYYEVSAHGLIASNLSTGNGGYGLKISGSAHVRTYNNTFAGNAQAIEVAEDPRPTEPCNNDLNRCPTAEDQALGVTYDTADVTLVNNIFAGATGESAALFDTVANKTTGVGAAQMIPAAQMDHNGYYRASATAPGTLVNWQSATAGTSYTSLPAFQATGRDAHGLYQEGSASYFTDAAGGDYRVVPGSPAETAGAALPADVATAIGVSAGTPVALGALAWPGRSTPGTPTPVLDAPVTRLHHPQNGDTLLTASGTEATNAVQKYGYVSDGTAFYASGTQADGMVPVYRLQNATTHDRLYTTTTSERDSAVADHGYTDEGVKFYAAGATGTGLVAVYRLQKSGLHTVAVGDTEKNADVADGWNYEKVLFYARPA</sequence>
<dbReference type="InterPro" id="IPR011050">
    <property type="entry name" value="Pectin_lyase_fold/virulence"/>
</dbReference>
<evidence type="ECO:0000256" key="4">
    <source>
        <dbReference type="SAM" id="SignalP"/>
    </source>
</evidence>
<gene>
    <name evidence="8" type="ORF">GCM10023191_060600</name>
</gene>
<evidence type="ECO:0000259" key="7">
    <source>
        <dbReference type="Pfam" id="PF18885"/>
    </source>
</evidence>